<sequence length="52" mass="6074">MVFSIHIQSDLCSKYTNLFKAESKIWIFLFIKESSLNLIDLKIVKRLLLGES</sequence>
<reference evidence="1 2" key="1">
    <citation type="submission" date="2008-04" db="EMBL/GenBank/DDBJ databases">
        <title>Draft genome sequence of Bacteroides intestinalis (DSM 17393).</title>
        <authorList>
            <person name="Sudarsanam P."/>
            <person name="Ley R."/>
            <person name="Guruge J."/>
            <person name="Turnbaugh P.J."/>
            <person name="Mahowald M."/>
            <person name="Liep D."/>
            <person name="Gordon J."/>
        </authorList>
    </citation>
    <scope>NUCLEOTIDE SEQUENCE [LARGE SCALE GENOMIC DNA]</scope>
    <source>
        <strain evidence="1 2">DSM 17393</strain>
    </source>
</reference>
<organism evidence="1 2">
    <name type="scientific">Bacteroides intestinalis DSM 17393</name>
    <dbReference type="NCBI Taxonomy" id="471870"/>
    <lineage>
        <taxon>Bacteria</taxon>
        <taxon>Pseudomonadati</taxon>
        <taxon>Bacteroidota</taxon>
        <taxon>Bacteroidia</taxon>
        <taxon>Bacteroidales</taxon>
        <taxon>Bacteroidaceae</taxon>
        <taxon>Bacteroides</taxon>
    </lineage>
</organism>
<gene>
    <name evidence="1" type="ORF">BACINT_02499</name>
</gene>
<comment type="caution">
    <text evidence="1">The sequence shown here is derived from an EMBL/GenBank/DDBJ whole genome shotgun (WGS) entry which is preliminary data.</text>
</comment>
<dbReference type="EMBL" id="ABJL02000008">
    <property type="protein sequence ID" value="EDV03378.1"/>
    <property type="molecule type" value="Genomic_DNA"/>
</dbReference>
<protein>
    <submittedName>
        <fullName evidence="1">Uncharacterized protein</fullName>
    </submittedName>
</protein>
<proteinExistence type="predicted"/>
<reference evidence="1 2" key="2">
    <citation type="submission" date="2008-04" db="EMBL/GenBank/DDBJ databases">
        <authorList>
            <person name="Fulton L."/>
            <person name="Clifton S."/>
            <person name="Fulton B."/>
            <person name="Xu J."/>
            <person name="Minx P."/>
            <person name="Pepin K.H."/>
            <person name="Johnson M."/>
            <person name="Thiruvilangam P."/>
            <person name="Bhonagiri V."/>
            <person name="Nash W.E."/>
            <person name="Mardis E.R."/>
            <person name="Wilson R.K."/>
        </authorList>
    </citation>
    <scope>NUCLEOTIDE SEQUENCE [LARGE SCALE GENOMIC DNA]</scope>
    <source>
        <strain evidence="1 2">DSM 17393</strain>
    </source>
</reference>
<accession>B3CEH9</accession>
<dbReference type="AlphaFoldDB" id="B3CEH9"/>
<evidence type="ECO:0000313" key="2">
    <source>
        <dbReference type="Proteomes" id="UP000004596"/>
    </source>
</evidence>
<dbReference type="Proteomes" id="UP000004596">
    <property type="component" value="Unassembled WGS sequence"/>
</dbReference>
<evidence type="ECO:0000313" key="1">
    <source>
        <dbReference type="EMBL" id="EDV03378.1"/>
    </source>
</evidence>
<name>B3CEH9_9BACE</name>